<dbReference type="PANTHER" id="PTHR22938">
    <property type="entry name" value="ZINC FINGER PROTEIN 598"/>
    <property type="match status" value="1"/>
</dbReference>
<dbReference type="InterPro" id="IPR013083">
    <property type="entry name" value="Znf_RING/FYVE/PHD"/>
</dbReference>
<keyword evidence="1" id="KW-0479">Metal-binding</keyword>
<comment type="caution">
    <text evidence="3">The sequence shown here is derived from an EMBL/GenBank/DDBJ whole genome shotgun (WGS) entry which is preliminary data.</text>
</comment>
<protein>
    <recommendedName>
        <fullName evidence="2">RING-type domain-containing protein</fullName>
    </recommendedName>
</protein>
<dbReference type="EMBL" id="BRYB01003114">
    <property type="protein sequence ID" value="GMI30698.1"/>
    <property type="molecule type" value="Genomic_DNA"/>
</dbReference>
<dbReference type="InterPro" id="IPR044288">
    <property type="entry name" value="ZNF598/HEL2"/>
</dbReference>
<dbReference type="PANTHER" id="PTHR22938:SF0">
    <property type="entry name" value="E3 UBIQUITIN-PROTEIN LIGASE ZNF598"/>
    <property type="match status" value="1"/>
</dbReference>
<keyword evidence="1" id="KW-0863">Zinc-finger</keyword>
<evidence type="ECO:0000313" key="3">
    <source>
        <dbReference type="EMBL" id="GMI30698.1"/>
    </source>
</evidence>
<dbReference type="SMART" id="SM00184">
    <property type="entry name" value="RING"/>
    <property type="match status" value="1"/>
</dbReference>
<sequence length="139" mass="15046">MSDAAAVCLICAESFSSVVGSGGSLGATARCVQPCGHDEFCGICLLTMRVQRGDDSCPVCKAANERLIVPLPAGAGEPEPAFSSFTIWGDELGPDYLFHEQSRMFLPKAYHARHVRPLFEIKCGMRHQGRPCNFAPDQE</sequence>
<reference evidence="3 4" key="1">
    <citation type="journal article" date="2023" name="Commun. Biol.">
        <title>Genome analysis of Parmales, the sister group of diatoms, reveals the evolutionary specialization of diatoms from phago-mixotrophs to photoautotrophs.</title>
        <authorList>
            <person name="Ban H."/>
            <person name="Sato S."/>
            <person name="Yoshikawa S."/>
            <person name="Yamada K."/>
            <person name="Nakamura Y."/>
            <person name="Ichinomiya M."/>
            <person name="Sato N."/>
            <person name="Blanc-Mathieu R."/>
            <person name="Endo H."/>
            <person name="Kuwata A."/>
            <person name="Ogata H."/>
        </authorList>
    </citation>
    <scope>NUCLEOTIDE SEQUENCE [LARGE SCALE GENOMIC DNA]</scope>
</reference>
<feature type="domain" description="RING-type" evidence="2">
    <location>
        <begin position="8"/>
        <end position="61"/>
    </location>
</feature>
<keyword evidence="4" id="KW-1185">Reference proteome</keyword>
<keyword evidence="1" id="KW-0862">Zinc</keyword>
<dbReference type="SUPFAM" id="SSF57850">
    <property type="entry name" value="RING/U-box"/>
    <property type="match status" value="1"/>
</dbReference>
<dbReference type="Gene3D" id="3.30.40.10">
    <property type="entry name" value="Zinc/RING finger domain, C3HC4 (zinc finger)"/>
    <property type="match status" value="1"/>
</dbReference>
<dbReference type="InterPro" id="IPR001841">
    <property type="entry name" value="Znf_RING"/>
</dbReference>
<feature type="non-terminal residue" evidence="3">
    <location>
        <position position="139"/>
    </location>
</feature>
<evidence type="ECO:0000259" key="2">
    <source>
        <dbReference type="PROSITE" id="PS50089"/>
    </source>
</evidence>
<dbReference type="Proteomes" id="UP001165060">
    <property type="component" value="Unassembled WGS sequence"/>
</dbReference>
<name>A0ABQ6MQG0_9STRA</name>
<evidence type="ECO:0000313" key="4">
    <source>
        <dbReference type="Proteomes" id="UP001165060"/>
    </source>
</evidence>
<dbReference type="PROSITE" id="PS50089">
    <property type="entry name" value="ZF_RING_2"/>
    <property type="match status" value="1"/>
</dbReference>
<proteinExistence type="predicted"/>
<evidence type="ECO:0000256" key="1">
    <source>
        <dbReference type="PROSITE-ProRule" id="PRU00175"/>
    </source>
</evidence>
<gene>
    <name evidence="3" type="ORF">TeGR_g400</name>
</gene>
<accession>A0ABQ6MQG0</accession>
<organism evidence="3 4">
    <name type="scientific">Tetraparma gracilis</name>
    <dbReference type="NCBI Taxonomy" id="2962635"/>
    <lineage>
        <taxon>Eukaryota</taxon>
        <taxon>Sar</taxon>
        <taxon>Stramenopiles</taxon>
        <taxon>Ochrophyta</taxon>
        <taxon>Bolidophyceae</taxon>
        <taxon>Parmales</taxon>
        <taxon>Triparmaceae</taxon>
        <taxon>Tetraparma</taxon>
    </lineage>
</organism>